<keyword evidence="2" id="KW-0472">Membrane</keyword>
<evidence type="ECO:0000313" key="3">
    <source>
        <dbReference type="EMBL" id="KAJ3258393.1"/>
    </source>
</evidence>
<protein>
    <submittedName>
        <fullName evidence="3">Uncharacterized protein</fullName>
    </submittedName>
</protein>
<feature type="transmembrane region" description="Helical" evidence="2">
    <location>
        <begin position="129"/>
        <end position="146"/>
    </location>
</feature>
<keyword evidence="4" id="KW-1185">Reference proteome</keyword>
<evidence type="ECO:0000256" key="1">
    <source>
        <dbReference type="SAM" id="MobiDB-lite"/>
    </source>
</evidence>
<gene>
    <name evidence="3" type="ORF">HK103_003681</name>
</gene>
<dbReference type="Proteomes" id="UP001210925">
    <property type="component" value="Unassembled WGS sequence"/>
</dbReference>
<sequence>MTFGFRSFQDSYFYNIPQSPASWLFPVGAKGSTYCQISNVNETDLLLAGSSVCYNNFQCSAAKQLLYFSSSNCQGSPHAYSTTPGLTNVSIGGSFYDISLFTVTTATEGVYWTTYITSFETPLVAPEPLWILGVCIIVFALSLNFIHTGLAAMKAYKSANYRRVKYAAYVVGYIFNILECICVFLTFAQGVLPGAYSDTLFGLNSGFNVALNGVCLMEIVFRKPWQRAVIIFGLIVMYVLFGFPYVFDPVFYQDWVSNFGVWLNTYFNSISYPVWQIFCFAFDPITAGIIIIYIIQSSMHQLEDNLPNLLYIMFNDVQLVLLAMISILNFVWSVFSQLETTYTLFARSDKEMAIYQIVFSLQHSINSCCTLWYCSYFPQVLTRMQALKKSVKSRKSLRSYVDKRSPTIKDGVSEPQKESNLQ</sequence>
<proteinExistence type="predicted"/>
<feature type="transmembrane region" description="Helical" evidence="2">
    <location>
        <begin position="308"/>
        <end position="332"/>
    </location>
</feature>
<feature type="transmembrane region" description="Helical" evidence="2">
    <location>
        <begin position="352"/>
        <end position="374"/>
    </location>
</feature>
<feature type="transmembrane region" description="Helical" evidence="2">
    <location>
        <begin position="200"/>
        <end position="221"/>
    </location>
</feature>
<name>A0AAD5ULC1_9FUNG</name>
<keyword evidence="2" id="KW-0812">Transmembrane</keyword>
<evidence type="ECO:0000256" key="2">
    <source>
        <dbReference type="SAM" id="Phobius"/>
    </source>
</evidence>
<feature type="transmembrane region" description="Helical" evidence="2">
    <location>
        <begin position="274"/>
        <end position="296"/>
    </location>
</feature>
<feature type="region of interest" description="Disordered" evidence="1">
    <location>
        <begin position="398"/>
        <end position="422"/>
    </location>
</feature>
<keyword evidence="2" id="KW-1133">Transmembrane helix</keyword>
<comment type="caution">
    <text evidence="3">The sequence shown here is derived from an EMBL/GenBank/DDBJ whole genome shotgun (WGS) entry which is preliminary data.</text>
</comment>
<feature type="transmembrane region" description="Helical" evidence="2">
    <location>
        <begin position="166"/>
        <end position="188"/>
    </location>
</feature>
<reference evidence="3" key="1">
    <citation type="submission" date="2020-05" db="EMBL/GenBank/DDBJ databases">
        <title>Phylogenomic resolution of chytrid fungi.</title>
        <authorList>
            <person name="Stajich J.E."/>
            <person name="Amses K."/>
            <person name="Simmons R."/>
            <person name="Seto K."/>
            <person name="Myers J."/>
            <person name="Bonds A."/>
            <person name="Quandt C.A."/>
            <person name="Barry K."/>
            <person name="Liu P."/>
            <person name="Grigoriev I."/>
            <person name="Longcore J.E."/>
            <person name="James T.Y."/>
        </authorList>
    </citation>
    <scope>NUCLEOTIDE SEQUENCE</scope>
    <source>
        <strain evidence="3">PLAUS21</strain>
    </source>
</reference>
<dbReference type="AlphaFoldDB" id="A0AAD5ULC1"/>
<dbReference type="EMBL" id="JADGKB010000028">
    <property type="protein sequence ID" value="KAJ3258393.1"/>
    <property type="molecule type" value="Genomic_DNA"/>
</dbReference>
<feature type="compositionally biased region" description="Basic and acidic residues" evidence="1">
    <location>
        <begin position="400"/>
        <end position="422"/>
    </location>
</feature>
<organism evidence="3 4">
    <name type="scientific">Boothiomyces macroporosus</name>
    <dbReference type="NCBI Taxonomy" id="261099"/>
    <lineage>
        <taxon>Eukaryota</taxon>
        <taxon>Fungi</taxon>
        <taxon>Fungi incertae sedis</taxon>
        <taxon>Chytridiomycota</taxon>
        <taxon>Chytridiomycota incertae sedis</taxon>
        <taxon>Chytridiomycetes</taxon>
        <taxon>Rhizophydiales</taxon>
        <taxon>Terramycetaceae</taxon>
        <taxon>Boothiomyces</taxon>
    </lineage>
</organism>
<feature type="transmembrane region" description="Helical" evidence="2">
    <location>
        <begin position="228"/>
        <end position="247"/>
    </location>
</feature>
<evidence type="ECO:0000313" key="4">
    <source>
        <dbReference type="Proteomes" id="UP001210925"/>
    </source>
</evidence>
<accession>A0AAD5ULC1</accession>